<feature type="domain" description="Helicase C-terminal" evidence="4">
    <location>
        <begin position="69"/>
        <end position="243"/>
    </location>
</feature>
<protein>
    <recommendedName>
        <fullName evidence="4">Helicase C-terminal domain-containing protein</fullName>
    </recommendedName>
</protein>
<evidence type="ECO:0000256" key="1">
    <source>
        <dbReference type="ARBA" id="ARBA00022801"/>
    </source>
</evidence>
<proteinExistence type="predicted"/>
<dbReference type="Pfam" id="PF03368">
    <property type="entry name" value="Dicer_dimer"/>
    <property type="match status" value="1"/>
</dbReference>
<dbReference type="Pfam" id="PF00271">
    <property type="entry name" value="Helicase_C"/>
    <property type="match status" value="1"/>
</dbReference>
<dbReference type="PROSITE" id="PS51194">
    <property type="entry name" value="HELICASE_CTER"/>
    <property type="match status" value="1"/>
</dbReference>
<evidence type="ECO:0000313" key="5">
    <source>
        <dbReference type="EMBL" id="KTB38874.1"/>
    </source>
</evidence>
<organism evidence="5 6">
    <name type="scientific">Moniliophthora roreri</name>
    <name type="common">Frosty pod rot fungus</name>
    <name type="synonym">Monilia roreri</name>
    <dbReference type="NCBI Taxonomy" id="221103"/>
    <lineage>
        <taxon>Eukaryota</taxon>
        <taxon>Fungi</taxon>
        <taxon>Dikarya</taxon>
        <taxon>Basidiomycota</taxon>
        <taxon>Agaricomycotina</taxon>
        <taxon>Agaricomycetes</taxon>
        <taxon>Agaricomycetidae</taxon>
        <taxon>Agaricales</taxon>
        <taxon>Marasmiineae</taxon>
        <taxon>Marasmiaceae</taxon>
        <taxon>Moniliophthora</taxon>
    </lineage>
</organism>
<dbReference type="PANTHER" id="PTHR14950:SF37">
    <property type="entry name" value="ENDORIBONUCLEASE DICER"/>
    <property type="match status" value="1"/>
</dbReference>
<reference evidence="5 6" key="1">
    <citation type="submission" date="2015-12" db="EMBL/GenBank/DDBJ databases">
        <title>Draft genome sequence of Moniliophthora roreri, the causal agent of frosty pod rot of cacao.</title>
        <authorList>
            <person name="Aime M.C."/>
            <person name="Diaz-Valderrama J.R."/>
            <person name="Kijpornyongpan T."/>
            <person name="Phillips-Mora W."/>
        </authorList>
    </citation>
    <scope>NUCLEOTIDE SEQUENCE [LARGE SCALE GENOMIC DNA]</scope>
    <source>
        <strain evidence="5 6">MCA 2952</strain>
    </source>
</reference>
<feature type="chain" id="PRO_5006902063" description="Helicase C-terminal domain-containing protein" evidence="3">
    <location>
        <begin position="17"/>
        <end position="502"/>
    </location>
</feature>
<dbReference type="Gene3D" id="3.30.160.380">
    <property type="entry name" value="Dicer dimerisation domain"/>
    <property type="match status" value="1"/>
</dbReference>
<dbReference type="GO" id="GO:0004525">
    <property type="term" value="F:ribonuclease III activity"/>
    <property type="evidence" value="ECO:0007669"/>
    <property type="project" value="TreeGrafter"/>
</dbReference>
<dbReference type="InterPro" id="IPR001650">
    <property type="entry name" value="Helicase_C-like"/>
</dbReference>
<dbReference type="Gene3D" id="3.40.50.300">
    <property type="entry name" value="P-loop containing nucleotide triphosphate hydrolases"/>
    <property type="match status" value="1"/>
</dbReference>
<name>A0A0W0FRV4_MONRR</name>
<dbReference type="GO" id="GO:0030422">
    <property type="term" value="P:siRNA processing"/>
    <property type="evidence" value="ECO:0007669"/>
    <property type="project" value="TreeGrafter"/>
</dbReference>
<evidence type="ECO:0000256" key="2">
    <source>
        <dbReference type="SAM" id="MobiDB-lite"/>
    </source>
</evidence>
<dbReference type="InterPro" id="IPR027417">
    <property type="entry name" value="P-loop_NTPase"/>
</dbReference>
<sequence>MPFLHFTNLISIPVLAMTSLSTFHTQRWAISQNILTISSAFLRNTNSSITFRPTLSSTFRSTSGMVSPKIKTLVDILATHYTPTFQGIVFAEQRQAATCLAGVLPYIEESKGLVKCGDVCGDVSDVEELLRGTLKYSRGPDMVKLFREGTINLLIATSVAEERLGFPACDTVIRFNPLQYMVAYVQSCGRVRNNLSKFITMLPEGDIISRAKYETFSQAEVRLKDAYNVSRPQAFSEAAKDTDSDAHEKVELDMQDRERYRETFKPHGSSSQFTPPSSYEVPSKHSKEAKRAVTFEAVKKLRKLHVFDEYLLPVASENGEAAEDVHRRPLLDYEGILVTMDVWARDPWGLGDRDRLWLHPVYMNGVLVTGLATGTLLPVVQFDSGFGTFRKGSPLVFYDEEEGIQRKILYLVPVTDALEPDYEVIERLLSHLKGYEIGRDWSEITEADYGLQPTQADLNANVASTGQALKERSMRRTLNTTPIGVHGKVLEIVRVGRQPTDQ</sequence>
<evidence type="ECO:0000259" key="4">
    <source>
        <dbReference type="PROSITE" id="PS51194"/>
    </source>
</evidence>
<evidence type="ECO:0000313" key="6">
    <source>
        <dbReference type="Proteomes" id="UP000054988"/>
    </source>
</evidence>
<dbReference type="GO" id="GO:0003723">
    <property type="term" value="F:RNA binding"/>
    <property type="evidence" value="ECO:0007669"/>
    <property type="project" value="TreeGrafter"/>
</dbReference>
<keyword evidence="1" id="KW-0378">Hydrolase</keyword>
<dbReference type="InterPro" id="IPR038248">
    <property type="entry name" value="Dicer_dimer_sf"/>
</dbReference>
<gene>
    <name evidence="5" type="ORF">WG66_8541</name>
</gene>
<dbReference type="SUPFAM" id="SSF52540">
    <property type="entry name" value="P-loop containing nucleoside triphosphate hydrolases"/>
    <property type="match status" value="1"/>
</dbReference>
<dbReference type="PANTHER" id="PTHR14950">
    <property type="entry name" value="DICER-RELATED"/>
    <property type="match status" value="1"/>
</dbReference>
<accession>A0A0W0FRV4</accession>
<dbReference type="InterPro" id="IPR005034">
    <property type="entry name" value="Dicer_dimerisation"/>
</dbReference>
<dbReference type="EMBL" id="LATX01001723">
    <property type="protein sequence ID" value="KTB38874.1"/>
    <property type="molecule type" value="Genomic_DNA"/>
</dbReference>
<feature type="signal peptide" evidence="3">
    <location>
        <begin position="1"/>
        <end position="16"/>
    </location>
</feature>
<feature type="region of interest" description="Disordered" evidence="2">
    <location>
        <begin position="263"/>
        <end position="285"/>
    </location>
</feature>
<feature type="compositionally biased region" description="Polar residues" evidence="2">
    <location>
        <begin position="268"/>
        <end position="277"/>
    </location>
</feature>
<dbReference type="GO" id="GO:0005737">
    <property type="term" value="C:cytoplasm"/>
    <property type="evidence" value="ECO:0007669"/>
    <property type="project" value="TreeGrafter"/>
</dbReference>
<dbReference type="Proteomes" id="UP000054988">
    <property type="component" value="Unassembled WGS sequence"/>
</dbReference>
<evidence type="ECO:0000256" key="3">
    <source>
        <dbReference type="SAM" id="SignalP"/>
    </source>
</evidence>
<comment type="caution">
    <text evidence="5">The sequence shown here is derived from an EMBL/GenBank/DDBJ whole genome shotgun (WGS) entry which is preliminary data.</text>
</comment>
<dbReference type="AlphaFoldDB" id="A0A0W0FRV4"/>
<keyword evidence="3" id="KW-0732">Signal</keyword>
<dbReference type="GO" id="GO:0005634">
    <property type="term" value="C:nucleus"/>
    <property type="evidence" value="ECO:0007669"/>
    <property type="project" value="TreeGrafter"/>
</dbReference>